<dbReference type="PANTHER" id="PTHR12801">
    <property type="entry name" value="RNA EXONUCLEASE REXO1 / RECO3 FAMILY MEMBER-RELATED"/>
    <property type="match status" value="1"/>
</dbReference>
<evidence type="ECO:0000259" key="8">
    <source>
        <dbReference type="SMART" id="SM00479"/>
    </source>
</evidence>
<dbReference type="PANTHER" id="PTHR12801:SF157">
    <property type="entry name" value="SMALL RNA DEGRADING NUCLEASE 5"/>
    <property type="match status" value="1"/>
</dbReference>
<name>A0AAV9EAZ3_ACOCL</name>
<dbReference type="EMBL" id="JAUJYO010000008">
    <property type="protein sequence ID" value="KAK1310731.1"/>
    <property type="molecule type" value="Genomic_DNA"/>
</dbReference>
<evidence type="ECO:0000313" key="10">
    <source>
        <dbReference type="Proteomes" id="UP001180020"/>
    </source>
</evidence>
<dbReference type="SUPFAM" id="SSF53098">
    <property type="entry name" value="Ribonuclease H-like"/>
    <property type="match status" value="1"/>
</dbReference>
<dbReference type="GO" id="GO:0005634">
    <property type="term" value="C:nucleus"/>
    <property type="evidence" value="ECO:0007669"/>
    <property type="project" value="UniProtKB-SubCell"/>
</dbReference>
<dbReference type="FunFam" id="3.30.420.10:FF:000019">
    <property type="entry name" value="RNA exonuclease NEF-sp"/>
    <property type="match status" value="1"/>
</dbReference>
<evidence type="ECO:0000313" key="9">
    <source>
        <dbReference type="EMBL" id="KAK1310731.1"/>
    </source>
</evidence>
<evidence type="ECO:0000256" key="3">
    <source>
        <dbReference type="ARBA" id="ARBA00022722"/>
    </source>
</evidence>
<gene>
    <name evidence="9" type="primary">SDN5</name>
    <name evidence="9" type="ORF">QJS10_CPA08g01024</name>
</gene>
<dbReference type="InterPro" id="IPR047021">
    <property type="entry name" value="REXO1/3/4-like"/>
</dbReference>
<keyword evidence="10" id="KW-1185">Reference proteome</keyword>
<reference evidence="9" key="1">
    <citation type="journal article" date="2023" name="Nat. Commun.">
        <title>Diploid and tetraploid genomes of Acorus and the evolution of monocots.</title>
        <authorList>
            <person name="Ma L."/>
            <person name="Liu K.W."/>
            <person name="Li Z."/>
            <person name="Hsiao Y.Y."/>
            <person name="Qi Y."/>
            <person name="Fu T."/>
            <person name="Tang G.D."/>
            <person name="Zhang D."/>
            <person name="Sun W.H."/>
            <person name="Liu D.K."/>
            <person name="Li Y."/>
            <person name="Chen G.Z."/>
            <person name="Liu X.D."/>
            <person name="Liao X.Y."/>
            <person name="Jiang Y.T."/>
            <person name="Yu X."/>
            <person name="Hao Y."/>
            <person name="Huang J."/>
            <person name="Zhao X.W."/>
            <person name="Ke S."/>
            <person name="Chen Y.Y."/>
            <person name="Wu W.L."/>
            <person name="Hsu J.L."/>
            <person name="Lin Y.F."/>
            <person name="Huang M.D."/>
            <person name="Li C.Y."/>
            <person name="Huang L."/>
            <person name="Wang Z.W."/>
            <person name="Zhao X."/>
            <person name="Zhong W.Y."/>
            <person name="Peng D.H."/>
            <person name="Ahmad S."/>
            <person name="Lan S."/>
            <person name="Zhang J.S."/>
            <person name="Tsai W.C."/>
            <person name="Van de Peer Y."/>
            <person name="Liu Z.J."/>
        </authorList>
    </citation>
    <scope>NUCLEOTIDE SEQUENCE</scope>
    <source>
        <strain evidence="9">CP</strain>
    </source>
</reference>
<comment type="subcellular location">
    <subcellularLocation>
        <location evidence="1">Nucleus</location>
    </subcellularLocation>
</comment>
<dbReference type="InterPro" id="IPR034922">
    <property type="entry name" value="REX1-like_exo"/>
</dbReference>
<dbReference type="Gene3D" id="3.30.420.10">
    <property type="entry name" value="Ribonuclease H-like superfamily/Ribonuclease H"/>
    <property type="match status" value="1"/>
</dbReference>
<evidence type="ECO:0000256" key="6">
    <source>
        <dbReference type="ARBA" id="ARBA00023242"/>
    </source>
</evidence>
<feature type="region of interest" description="Disordered" evidence="7">
    <location>
        <begin position="1"/>
        <end position="27"/>
    </location>
</feature>
<evidence type="ECO:0000256" key="5">
    <source>
        <dbReference type="ARBA" id="ARBA00022839"/>
    </source>
</evidence>
<dbReference type="SMART" id="SM00479">
    <property type="entry name" value="EXOIII"/>
    <property type="match status" value="1"/>
</dbReference>
<dbReference type="InterPro" id="IPR036397">
    <property type="entry name" value="RNaseH_sf"/>
</dbReference>
<sequence>MTKIKTQTLPPPPPPPPTMMASPPSSTSTVPMKLCGLDGPVVLAEKEQFMIRLVRFLAKADVVFNNTSADTKLNLQDIQGLVMWVLAEGFMPPWVFIKNKPLISKVVLLYVPGLDAALYLSESSSLSGLKESCGICASASNKPSSAESTKENPFPVSYYTLSKKELEDNGYCFTQKGFTSTVSSPSGSPLHEVLALDCEMCVTAEGFELTRVTMVDVEGQKLYLDVDLGVGGKVVLDKLVKPINAIVDYNTRYSGITPEMLSNVTTTITDIQGEFLNLVQKETILVGHSLENDLLALRICHNLVIDTAVLYKHHRGARYKLPLRVLSRKFLSRQIQGSGNGHDSIEDARAAMDLALLKIKHGPDFGSPPSLNAKETGVGLNSYFTKQAQDPDKFNTQVAERVALATCGAKSRKKGATISSELKDLLIKMDNRILSLYNALPTNCMLIIATGHGDTAIVKRLRRMLAEDGKVTIGREKLVEALEELQAQAEVALAFVCVKH</sequence>
<proteinExistence type="inferred from homology"/>
<dbReference type="InterPro" id="IPR012337">
    <property type="entry name" value="RNaseH-like_sf"/>
</dbReference>
<feature type="compositionally biased region" description="Pro residues" evidence="7">
    <location>
        <begin position="9"/>
        <end position="18"/>
    </location>
</feature>
<keyword evidence="5" id="KW-0269">Exonuclease</keyword>
<dbReference type="AlphaFoldDB" id="A0AAV9EAZ3"/>
<comment type="caution">
    <text evidence="9">The sequence shown here is derived from an EMBL/GenBank/DDBJ whole genome shotgun (WGS) entry which is preliminary data.</text>
</comment>
<keyword evidence="4" id="KW-0378">Hydrolase</keyword>
<reference evidence="9" key="2">
    <citation type="submission" date="2023-06" db="EMBL/GenBank/DDBJ databases">
        <authorList>
            <person name="Ma L."/>
            <person name="Liu K.-W."/>
            <person name="Li Z."/>
            <person name="Hsiao Y.-Y."/>
            <person name="Qi Y."/>
            <person name="Fu T."/>
            <person name="Tang G."/>
            <person name="Zhang D."/>
            <person name="Sun W.-H."/>
            <person name="Liu D.-K."/>
            <person name="Li Y."/>
            <person name="Chen G.-Z."/>
            <person name="Liu X.-D."/>
            <person name="Liao X.-Y."/>
            <person name="Jiang Y.-T."/>
            <person name="Yu X."/>
            <person name="Hao Y."/>
            <person name="Huang J."/>
            <person name="Zhao X.-W."/>
            <person name="Ke S."/>
            <person name="Chen Y.-Y."/>
            <person name="Wu W.-L."/>
            <person name="Hsu J.-L."/>
            <person name="Lin Y.-F."/>
            <person name="Huang M.-D."/>
            <person name="Li C.-Y."/>
            <person name="Huang L."/>
            <person name="Wang Z.-W."/>
            <person name="Zhao X."/>
            <person name="Zhong W.-Y."/>
            <person name="Peng D.-H."/>
            <person name="Ahmad S."/>
            <person name="Lan S."/>
            <person name="Zhang J.-S."/>
            <person name="Tsai W.-C."/>
            <person name="Van De Peer Y."/>
            <person name="Liu Z.-J."/>
        </authorList>
    </citation>
    <scope>NUCLEOTIDE SEQUENCE</scope>
    <source>
        <strain evidence="9">CP</strain>
        <tissue evidence="9">Leaves</tissue>
    </source>
</reference>
<organism evidence="9 10">
    <name type="scientific">Acorus calamus</name>
    <name type="common">Sweet flag</name>
    <dbReference type="NCBI Taxonomy" id="4465"/>
    <lineage>
        <taxon>Eukaryota</taxon>
        <taxon>Viridiplantae</taxon>
        <taxon>Streptophyta</taxon>
        <taxon>Embryophyta</taxon>
        <taxon>Tracheophyta</taxon>
        <taxon>Spermatophyta</taxon>
        <taxon>Magnoliopsida</taxon>
        <taxon>Liliopsida</taxon>
        <taxon>Acoraceae</taxon>
        <taxon>Acorus</taxon>
    </lineage>
</organism>
<dbReference type="Proteomes" id="UP001180020">
    <property type="component" value="Unassembled WGS sequence"/>
</dbReference>
<dbReference type="GO" id="GO:0003676">
    <property type="term" value="F:nucleic acid binding"/>
    <property type="evidence" value="ECO:0007669"/>
    <property type="project" value="InterPro"/>
</dbReference>
<dbReference type="InterPro" id="IPR013520">
    <property type="entry name" value="Ribonucl_H"/>
</dbReference>
<feature type="domain" description="Exonuclease" evidence="8">
    <location>
        <begin position="192"/>
        <end position="364"/>
    </location>
</feature>
<keyword evidence="6" id="KW-0539">Nucleus</keyword>
<dbReference type="CDD" id="cd06145">
    <property type="entry name" value="REX1_like"/>
    <property type="match status" value="1"/>
</dbReference>
<evidence type="ECO:0000256" key="7">
    <source>
        <dbReference type="SAM" id="MobiDB-lite"/>
    </source>
</evidence>
<dbReference type="Pfam" id="PF00929">
    <property type="entry name" value="RNase_T"/>
    <property type="match status" value="1"/>
</dbReference>
<evidence type="ECO:0000256" key="2">
    <source>
        <dbReference type="ARBA" id="ARBA00006357"/>
    </source>
</evidence>
<keyword evidence="3" id="KW-0540">Nuclease</keyword>
<comment type="similarity">
    <text evidence="2">Belongs to the REXO1/REXO3 family.</text>
</comment>
<accession>A0AAV9EAZ3</accession>
<dbReference type="GO" id="GO:0004527">
    <property type="term" value="F:exonuclease activity"/>
    <property type="evidence" value="ECO:0007669"/>
    <property type="project" value="UniProtKB-KW"/>
</dbReference>
<protein>
    <submittedName>
        <fullName evidence="9">Small RNA degrading nuclease 5</fullName>
    </submittedName>
</protein>
<evidence type="ECO:0000256" key="4">
    <source>
        <dbReference type="ARBA" id="ARBA00022801"/>
    </source>
</evidence>
<evidence type="ECO:0000256" key="1">
    <source>
        <dbReference type="ARBA" id="ARBA00004123"/>
    </source>
</evidence>